<proteinExistence type="predicted"/>
<dbReference type="Pfam" id="PF05656">
    <property type="entry name" value="DUF805"/>
    <property type="match status" value="1"/>
</dbReference>
<evidence type="ECO:0000313" key="2">
    <source>
        <dbReference type="Proteomes" id="UP000683246"/>
    </source>
</evidence>
<dbReference type="AlphaFoldDB" id="A0A8J8ML52"/>
<gene>
    <name evidence="1" type="ORF">HZI73_16900</name>
</gene>
<dbReference type="GO" id="GO:0016020">
    <property type="term" value="C:membrane"/>
    <property type="evidence" value="ECO:0007669"/>
    <property type="project" value="InterPro"/>
</dbReference>
<accession>A0A8J8ML52</accession>
<sequence>MICIIMLSVKRLHDFSKTGWLILAYFMPITPIF</sequence>
<dbReference type="EMBL" id="CP058649">
    <property type="protein sequence ID" value="QUI23867.1"/>
    <property type="molecule type" value="Genomic_DNA"/>
</dbReference>
<protein>
    <submittedName>
        <fullName evidence="1">DUF805 domain-containing protein</fullName>
    </submittedName>
</protein>
<dbReference type="InterPro" id="IPR008523">
    <property type="entry name" value="DUF805"/>
</dbReference>
<dbReference type="KEGG" id="vpy:HZI73_16900"/>
<name>A0A8J8ML52_9FIRM</name>
<reference evidence="1" key="1">
    <citation type="submission" date="2020-07" db="EMBL/GenBank/DDBJ databases">
        <title>Vallitalea pronyensis genome.</title>
        <authorList>
            <person name="Postec A."/>
        </authorList>
    </citation>
    <scope>NUCLEOTIDE SEQUENCE</scope>
    <source>
        <strain evidence="1">FatNI3</strain>
    </source>
</reference>
<dbReference type="RefSeq" id="WP_212694556.1">
    <property type="nucleotide sequence ID" value="NZ_CP058649.1"/>
</dbReference>
<organism evidence="1 2">
    <name type="scientific">Vallitalea pronyensis</name>
    <dbReference type="NCBI Taxonomy" id="1348613"/>
    <lineage>
        <taxon>Bacteria</taxon>
        <taxon>Bacillati</taxon>
        <taxon>Bacillota</taxon>
        <taxon>Clostridia</taxon>
        <taxon>Lachnospirales</taxon>
        <taxon>Vallitaleaceae</taxon>
        <taxon>Vallitalea</taxon>
    </lineage>
</organism>
<dbReference type="Proteomes" id="UP000683246">
    <property type="component" value="Chromosome"/>
</dbReference>
<evidence type="ECO:0000313" key="1">
    <source>
        <dbReference type="EMBL" id="QUI23867.1"/>
    </source>
</evidence>
<keyword evidence="2" id="KW-1185">Reference proteome</keyword>